<keyword evidence="3" id="KW-1185">Reference proteome</keyword>
<evidence type="ECO:0000313" key="3">
    <source>
        <dbReference type="Proteomes" id="UP000284322"/>
    </source>
</evidence>
<comment type="caution">
    <text evidence="2">The sequence shown here is derived from an EMBL/GenBank/DDBJ whole genome shotgun (WGS) entry which is preliminary data.</text>
</comment>
<evidence type="ECO:0000256" key="1">
    <source>
        <dbReference type="SAM" id="SignalP"/>
    </source>
</evidence>
<gene>
    <name evidence="2" type="ORF">D6858_04435</name>
</gene>
<reference evidence="2 3" key="1">
    <citation type="submission" date="2018-09" db="EMBL/GenBank/DDBJ databases">
        <title>Altererythrobacter sp.Ery1 and Ery12, the genome sequencing of novel strains in genus Alterythrobacter.</title>
        <authorList>
            <person name="Cheng H."/>
            <person name="Wu Y.-H."/>
            <person name="Fang C."/>
            <person name="Xu X.-W."/>
        </authorList>
    </citation>
    <scope>NUCLEOTIDE SEQUENCE [LARGE SCALE GENOMIC DNA]</scope>
    <source>
        <strain evidence="2 3">Ery12</strain>
    </source>
</reference>
<feature type="chain" id="PRO_5019563969" description="DUF2059 domain-containing protein" evidence="1">
    <location>
        <begin position="25"/>
        <end position="295"/>
    </location>
</feature>
<organism evidence="2 3">
    <name type="scientific">Tsuneonella suprasediminis</name>
    <dbReference type="NCBI Taxonomy" id="2306996"/>
    <lineage>
        <taxon>Bacteria</taxon>
        <taxon>Pseudomonadati</taxon>
        <taxon>Pseudomonadota</taxon>
        <taxon>Alphaproteobacteria</taxon>
        <taxon>Sphingomonadales</taxon>
        <taxon>Erythrobacteraceae</taxon>
        <taxon>Tsuneonella</taxon>
    </lineage>
</organism>
<accession>A0A419R3P3</accession>
<protein>
    <recommendedName>
        <fullName evidence="4">DUF2059 domain-containing protein</fullName>
    </recommendedName>
</protein>
<dbReference type="EMBL" id="RAHJ01000014">
    <property type="protein sequence ID" value="RJX69148.1"/>
    <property type="molecule type" value="Genomic_DNA"/>
</dbReference>
<dbReference type="RefSeq" id="WP_120107531.1">
    <property type="nucleotide sequence ID" value="NZ_RAHJ01000014.1"/>
</dbReference>
<dbReference type="AlphaFoldDB" id="A0A419R3P3"/>
<keyword evidence="1" id="KW-0732">Signal</keyword>
<name>A0A419R3P3_9SPHN</name>
<feature type="signal peptide" evidence="1">
    <location>
        <begin position="1"/>
        <end position="24"/>
    </location>
</feature>
<evidence type="ECO:0000313" key="2">
    <source>
        <dbReference type="EMBL" id="RJX69148.1"/>
    </source>
</evidence>
<evidence type="ECO:0008006" key="4">
    <source>
        <dbReference type="Google" id="ProtNLM"/>
    </source>
</evidence>
<dbReference type="OrthoDB" id="7409988at2"/>
<proteinExistence type="predicted"/>
<dbReference type="Proteomes" id="UP000284322">
    <property type="component" value="Unassembled WGS sequence"/>
</dbReference>
<sequence>MRICKTFVGAAAAALAFGALPALAQGVAEDAVVADASADAEPESATPDDAAMMAVLSSMFAAEPLTEDQEQRLPLAKKIVDKMVPPGTYGEMMGSMFNKIIGPMMSKFEDASPADVAKQIGVEEGEIDLDSDQLAEVSALLDPAWQERRKLEMTTVQGAMGKMMTAMEPGVRAALSEAYAVYFDQKELSDIDAFFSTDSGVAFARKSFTMSSDPRFIAATMKALPDAMGALADMEEEVKTATAALPPLRGWADLSDEQRARLSELTGLSARELEEGMARAAEIRAEEVSEDIDTE</sequence>